<comment type="function">
    <text evidence="6 8">Binds and transfers iron-sulfur (Fe-S) clusters to target apoproteins. Can hydrolyze ATP.</text>
</comment>
<keyword evidence="8" id="KW-0378">Hydrolase</keyword>
<dbReference type="AlphaFoldDB" id="A0A3G3IFW6"/>
<dbReference type="InterPro" id="IPR027417">
    <property type="entry name" value="P-loop_NTPase"/>
</dbReference>
<evidence type="ECO:0000256" key="2">
    <source>
        <dbReference type="ARBA" id="ARBA00022741"/>
    </source>
</evidence>
<evidence type="ECO:0000256" key="4">
    <source>
        <dbReference type="ARBA" id="ARBA00023004"/>
    </source>
</evidence>
<dbReference type="HAMAP" id="MF_02040">
    <property type="entry name" value="Mrp_NBP35"/>
    <property type="match status" value="1"/>
</dbReference>
<dbReference type="OMA" id="VSGCPMR"/>
<dbReference type="PROSITE" id="PS01215">
    <property type="entry name" value="MRP"/>
    <property type="match status" value="1"/>
</dbReference>
<dbReference type="GO" id="GO:0016226">
    <property type="term" value="P:iron-sulfur cluster assembly"/>
    <property type="evidence" value="ECO:0007669"/>
    <property type="project" value="InterPro"/>
</dbReference>
<dbReference type="Pfam" id="PF10609">
    <property type="entry name" value="ParA"/>
    <property type="match status" value="1"/>
</dbReference>
<evidence type="ECO:0000313" key="9">
    <source>
        <dbReference type="EMBL" id="AYQ54558.1"/>
    </source>
</evidence>
<evidence type="ECO:0000256" key="7">
    <source>
        <dbReference type="ARBA" id="ARBA00074706"/>
    </source>
</evidence>
<dbReference type="Gene3D" id="3.40.50.300">
    <property type="entry name" value="P-loop containing nucleotide triphosphate hydrolases"/>
    <property type="match status" value="1"/>
</dbReference>
<name>A0A3G3IFW6_9ARCH</name>
<evidence type="ECO:0000256" key="8">
    <source>
        <dbReference type="HAMAP-Rule" id="MF_02040"/>
    </source>
</evidence>
<feature type="binding site" evidence="8">
    <location>
        <begin position="33"/>
        <end position="40"/>
    </location>
    <ligand>
        <name>ATP</name>
        <dbReference type="ChEBI" id="CHEBI:30616"/>
    </ligand>
</feature>
<keyword evidence="1 8" id="KW-0479">Metal-binding</keyword>
<dbReference type="InterPro" id="IPR033756">
    <property type="entry name" value="YlxH/NBP35"/>
</dbReference>
<accession>A0A3G3IFW6</accession>
<dbReference type="GO" id="GO:0140663">
    <property type="term" value="F:ATP-dependent FeS chaperone activity"/>
    <property type="evidence" value="ECO:0007669"/>
    <property type="project" value="InterPro"/>
</dbReference>
<dbReference type="EMBL" id="CP017686">
    <property type="protein sequence ID" value="AYQ54558.1"/>
    <property type="molecule type" value="Genomic_DNA"/>
</dbReference>
<keyword evidence="4 8" id="KW-0408">Iron</keyword>
<dbReference type="GO" id="GO:0051536">
    <property type="term" value="F:iron-sulfur cluster binding"/>
    <property type="evidence" value="ECO:0007669"/>
    <property type="project" value="UniProtKB-UniRule"/>
</dbReference>
<evidence type="ECO:0000256" key="3">
    <source>
        <dbReference type="ARBA" id="ARBA00022840"/>
    </source>
</evidence>
<evidence type="ECO:0000313" key="10">
    <source>
        <dbReference type="Proteomes" id="UP000273278"/>
    </source>
</evidence>
<evidence type="ECO:0000256" key="5">
    <source>
        <dbReference type="ARBA" id="ARBA00023014"/>
    </source>
</evidence>
<dbReference type="Proteomes" id="UP000273278">
    <property type="component" value="Chromosome"/>
</dbReference>
<dbReference type="GO" id="GO:0005524">
    <property type="term" value="F:ATP binding"/>
    <property type="evidence" value="ECO:0007669"/>
    <property type="project" value="UniProtKB-UniRule"/>
</dbReference>
<dbReference type="InterPro" id="IPR019591">
    <property type="entry name" value="Mrp/NBP35_ATP-bd"/>
</dbReference>
<dbReference type="GeneID" id="41321174"/>
<dbReference type="CDD" id="cd02037">
    <property type="entry name" value="Mrp_NBP35"/>
    <property type="match status" value="1"/>
</dbReference>
<keyword evidence="5 8" id="KW-0411">Iron-sulfur</keyword>
<dbReference type="InterPro" id="IPR000808">
    <property type="entry name" value="Mrp-like_CS"/>
</dbReference>
<reference evidence="9 10" key="1">
    <citation type="submission" date="2016-10" db="EMBL/GenBank/DDBJ databases">
        <title>Complete genome of the TMA-utilizing, human hosted archaeon Methanomethylophilus alvus Gen. nov, sp. nov., strain Mx-05, derived from a pure culture.</title>
        <authorList>
            <person name="Brugere J.-F."/>
            <person name="Ben Hania W."/>
            <person name="Chaudhary P.P."/>
            <person name="Gaci N."/>
            <person name="Borrel G."/>
            <person name="Cao Van Tuat L."/>
            <person name="Fardeau M.-L."/>
            <person name="Harris H.M.B."/>
            <person name="O'Toole P.W."/>
            <person name="Ollivier B."/>
        </authorList>
    </citation>
    <scope>NUCLEOTIDE SEQUENCE [LARGE SCALE GENOMIC DNA]</scope>
    <source>
        <strain evidence="9 10">Mx-05</strain>
    </source>
</reference>
<dbReference type="GO" id="GO:0005829">
    <property type="term" value="C:cytosol"/>
    <property type="evidence" value="ECO:0007669"/>
    <property type="project" value="TreeGrafter"/>
</dbReference>
<dbReference type="PANTHER" id="PTHR23264">
    <property type="entry name" value="NUCLEOTIDE-BINDING PROTEIN NBP35 YEAST -RELATED"/>
    <property type="match status" value="1"/>
</dbReference>
<dbReference type="PANTHER" id="PTHR23264:SF19">
    <property type="entry name" value="CYTOSOLIC FE-S CLUSTER ASSEMBLY FACTOR NUBP2"/>
    <property type="match status" value="1"/>
</dbReference>
<organism evidence="9 10">
    <name type="scientific">Methanomethylophilus alvi</name>
    <dbReference type="NCBI Taxonomy" id="1291540"/>
    <lineage>
        <taxon>Archaea</taxon>
        <taxon>Methanobacteriati</taxon>
        <taxon>Thermoplasmatota</taxon>
        <taxon>Thermoplasmata</taxon>
        <taxon>Methanomassiliicoccales</taxon>
        <taxon>Methanomethylophilaceae</taxon>
        <taxon>Methanomethylophilus</taxon>
    </lineage>
</organism>
<dbReference type="FunFam" id="3.40.50.300:FF:001119">
    <property type="entry name" value="Iron-sulfur cluster carrier protein"/>
    <property type="match status" value="1"/>
</dbReference>
<evidence type="ECO:0000256" key="6">
    <source>
        <dbReference type="ARBA" id="ARBA00058094"/>
    </source>
</evidence>
<evidence type="ECO:0000256" key="1">
    <source>
        <dbReference type="ARBA" id="ARBA00022723"/>
    </source>
</evidence>
<comment type="similarity">
    <text evidence="8">Belongs to the Mrp/NBP35 ATP-binding proteins family.</text>
</comment>
<keyword evidence="2 8" id="KW-0547">Nucleotide-binding</keyword>
<dbReference type="GO" id="GO:0046872">
    <property type="term" value="F:metal ion binding"/>
    <property type="evidence" value="ECO:0007669"/>
    <property type="project" value="UniProtKB-KW"/>
</dbReference>
<keyword evidence="3 8" id="KW-0067">ATP-binding</keyword>
<dbReference type="SUPFAM" id="SSF52540">
    <property type="entry name" value="P-loop containing nucleoside triphosphate hydrolases"/>
    <property type="match status" value="1"/>
</dbReference>
<proteinExistence type="inferred from homology"/>
<comment type="subunit">
    <text evidence="8">Homodimer.</text>
</comment>
<sequence>MAAPVLSAEQIEEETRLRETLANIKHVIIVLSGKGGVGKSTVSSNLAEALSMSGFQVGIMDLDITGPNIPKMFHVEDEKLLVENDKLIPVQVPPSLKLMSMAFLLPSKDDAVMWRGPVKMGAVRQFIEDVNWGSLDYLVIDMPPGTGDEALSIVQLIPKADGAVIVTTPQDVALLDSRKSVTFAAQTGIPVIGIVENMSGFVCPHCGETIDIFKSGGGEATAKDIGVQFLGKVPLEPGVVASGDNGMPIVVANPESASAKAFQKIAEKVIKTIENEQKYLEEQRKKAQEKNQ</sequence>
<gene>
    <name evidence="9" type="ORF">BKD89_01860</name>
</gene>
<protein>
    <recommendedName>
        <fullName evidence="7 8">Iron-sulfur cluster carrier protein</fullName>
    </recommendedName>
</protein>
<dbReference type="RefSeq" id="WP_015504274.1">
    <property type="nucleotide sequence ID" value="NZ_CAYAVM010000005.1"/>
</dbReference>
<dbReference type="GO" id="GO:0016887">
    <property type="term" value="F:ATP hydrolysis activity"/>
    <property type="evidence" value="ECO:0007669"/>
    <property type="project" value="UniProtKB-UniRule"/>
</dbReference>